<accession>A0A7M7RDK3</accession>
<evidence type="ECO:0000256" key="12">
    <source>
        <dbReference type="SAM" id="Phobius"/>
    </source>
</evidence>
<dbReference type="OrthoDB" id="10071887at2759"/>
<dbReference type="InParanoid" id="A0A7M7RDK3"/>
<proteinExistence type="inferred from homology"/>
<evidence type="ECO:0000313" key="15">
    <source>
        <dbReference type="Proteomes" id="UP000007110"/>
    </source>
</evidence>
<dbReference type="FunCoup" id="A0A7M7RDK3">
    <property type="interactions" value="839"/>
</dbReference>
<dbReference type="InterPro" id="IPR000276">
    <property type="entry name" value="GPCR_Rhodpsn"/>
</dbReference>
<keyword evidence="7" id="KW-1015">Disulfide bond</keyword>
<dbReference type="InterPro" id="IPR017452">
    <property type="entry name" value="GPCR_Rhodpsn_7TM"/>
</dbReference>
<feature type="transmembrane region" description="Helical" evidence="12">
    <location>
        <begin position="54"/>
        <end position="77"/>
    </location>
</feature>
<feature type="transmembrane region" description="Helical" evidence="12">
    <location>
        <begin position="332"/>
        <end position="353"/>
    </location>
</feature>
<dbReference type="GO" id="GO:0004930">
    <property type="term" value="F:G protein-coupled receptor activity"/>
    <property type="evidence" value="ECO:0000318"/>
    <property type="project" value="GO_Central"/>
</dbReference>
<evidence type="ECO:0000313" key="14">
    <source>
        <dbReference type="EnsemblMetazoa" id="XP_790660"/>
    </source>
</evidence>
<feature type="domain" description="G-protein coupled receptors family 1 profile" evidence="13">
    <location>
        <begin position="67"/>
        <end position="387"/>
    </location>
</feature>
<feature type="region of interest" description="Disordered" evidence="11">
    <location>
        <begin position="266"/>
        <end position="302"/>
    </location>
</feature>
<evidence type="ECO:0000256" key="8">
    <source>
        <dbReference type="ARBA" id="ARBA00023170"/>
    </source>
</evidence>
<evidence type="ECO:0000256" key="10">
    <source>
        <dbReference type="RuleBase" id="RU000688"/>
    </source>
</evidence>
<dbReference type="OMA" id="MASFNTQ"/>
<dbReference type="Gene3D" id="1.20.1070.10">
    <property type="entry name" value="Rhodopsin 7-helix transmembrane proteins"/>
    <property type="match status" value="1"/>
</dbReference>
<reference evidence="14" key="2">
    <citation type="submission" date="2021-01" db="UniProtKB">
        <authorList>
            <consortium name="EnsemblMetazoa"/>
        </authorList>
    </citation>
    <scope>IDENTIFICATION</scope>
</reference>
<keyword evidence="9 10" id="KW-0807">Transducer</keyword>
<feature type="transmembrane region" description="Helical" evidence="12">
    <location>
        <begin position="166"/>
        <end position="187"/>
    </location>
</feature>
<dbReference type="KEGG" id="spu:585753"/>
<dbReference type="FunFam" id="1.20.1070.10:FF:000308">
    <property type="entry name" value="Uncharacterized protein"/>
    <property type="match status" value="1"/>
</dbReference>
<dbReference type="GeneID" id="585753"/>
<evidence type="ECO:0000256" key="2">
    <source>
        <dbReference type="ARBA" id="ARBA00022475"/>
    </source>
</evidence>
<dbReference type="PRINTS" id="PR00237">
    <property type="entry name" value="GPCRRHODOPSN"/>
</dbReference>
<evidence type="ECO:0000256" key="3">
    <source>
        <dbReference type="ARBA" id="ARBA00022692"/>
    </source>
</evidence>
<keyword evidence="4 12" id="KW-1133">Transmembrane helix</keyword>
<evidence type="ECO:0000256" key="11">
    <source>
        <dbReference type="SAM" id="MobiDB-lite"/>
    </source>
</evidence>
<evidence type="ECO:0000256" key="4">
    <source>
        <dbReference type="ARBA" id="ARBA00022989"/>
    </source>
</evidence>
<dbReference type="PROSITE" id="PS00237">
    <property type="entry name" value="G_PROTEIN_RECEP_F1_1"/>
    <property type="match status" value="1"/>
</dbReference>
<feature type="transmembrane region" description="Helical" evidence="12">
    <location>
        <begin position="217"/>
        <end position="235"/>
    </location>
</feature>
<dbReference type="SUPFAM" id="SSF81321">
    <property type="entry name" value="Family A G protein-coupled receptor-like"/>
    <property type="match status" value="1"/>
</dbReference>
<dbReference type="GO" id="GO:0001591">
    <property type="term" value="F:dopamine neurotransmitter receptor activity, coupled via Gi/Go"/>
    <property type="evidence" value="ECO:0000318"/>
    <property type="project" value="GO_Central"/>
</dbReference>
<sequence>MADISNSTQSYSTDMFWTDIQNARTDIQNASEYMTVTTHSLDPSGTTPRSLKSLIFIAVFFTLIVLANIISLGAFLVEKRLRTYNNYLIINLTILDLLIGIGLGIDIEHWYIYRYPFSQNACKVITGIFSGLVNASNINVVVICADRHQAVYDPINHFISRSKRKAIIINSLPWVIGLSFWIGYVTVWEFVVDHDNGSQCTQRFLLSPLTNMIQNSVLFYLPLAIIAVLYVRIFIKIRKTVGRRNNNKSTGLTDLNLSTAKDNEMTSVSVSSTSHTGSFSDIPETGSRDDTMISSSSSRNETKVGNIGQEISTATSHRVESMAEMTKATRTLLLIVIAFVLTWIPISVIALIYSIEPRLIIPGLPIDALIFFSYLQFGNSLLNPISYAMSQPLFRATIIKMFSCKRPSRAN</sequence>
<evidence type="ECO:0000256" key="9">
    <source>
        <dbReference type="ARBA" id="ARBA00023224"/>
    </source>
</evidence>
<comment type="subcellular location">
    <subcellularLocation>
        <location evidence="1">Cell membrane</location>
        <topology evidence="1">Multi-pass membrane protein</topology>
    </subcellularLocation>
</comment>
<feature type="compositionally biased region" description="Low complexity" evidence="11">
    <location>
        <begin position="266"/>
        <end position="280"/>
    </location>
</feature>
<organism evidence="14 15">
    <name type="scientific">Strongylocentrotus purpuratus</name>
    <name type="common">Purple sea urchin</name>
    <dbReference type="NCBI Taxonomy" id="7668"/>
    <lineage>
        <taxon>Eukaryota</taxon>
        <taxon>Metazoa</taxon>
        <taxon>Echinodermata</taxon>
        <taxon>Eleutherozoa</taxon>
        <taxon>Echinozoa</taxon>
        <taxon>Echinoidea</taxon>
        <taxon>Euechinoidea</taxon>
        <taxon>Echinacea</taxon>
        <taxon>Camarodonta</taxon>
        <taxon>Echinidea</taxon>
        <taxon>Strongylocentrotidae</taxon>
        <taxon>Strongylocentrotus</taxon>
    </lineage>
</organism>
<evidence type="ECO:0000256" key="6">
    <source>
        <dbReference type="ARBA" id="ARBA00023136"/>
    </source>
</evidence>
<keyword evidence="8 10" id="KW-0675">Receptor</keyword>
<dbReference type="RefSeq" id="XP_790660.2">
    <property type="nucleotide sequence ID" value="XM_785567.2"/>
</dbReference>
<feature type="transmembrane region" description="Helical" evidence="12">
    <location>
        <begin position="89"/>
        <end position="112"/>
    </location>
</feature>
<comment type="similarity">
    <text evidence="10">Belongs to the G-protein coupled receptor 1 family.</text>
</comment>
<feature type="transmembrane region" description="Helical" evidence="12">
    <location>
        <begin position="124"/>
        <end position="145"/>
    </location>
</feature>
<keyword evidence="3 10" id="KW-0812">Transmembrane</keyword>
<dbReference type="GO" id="GO:0045202">
    <property type="term" value="C:synapse"/>
    <property type="evidence" value="ECO:0007669"/>
    <property type="project" value="GOC"/>
</dbReference>
<evidence type="ECO:0000256" key="1">
    <source>
        <dbReference type="ARBA" id="ARBA00004651"/>
    </source>
</evidence>
<dbReference type="PANTHER" id="PTHR24248:SF125">
    <property type="entry name" value="DOPAMINE D2-LIKE RECEPTOR"/>
    <property type="match status" value="1"/>
</dbReference>
<name>A0A7M7RDK3_STRPU</name>
<dbReference type="GO" id="GO:0005886">
    <property type="term" value="C:plasma membrane"/>
    <property type="evidence" value="ECO:0000318"/>
    <property type="project" value="GO_Central"/>
</dbReference>
<dbReference type="EnsemblMetazoa" id="XM_785567">
    <property type="protein sequence ID" value="XP_790660"/>
    <property type="gene ID" value="LOC585753"/>
</dbReference>
<evidence type="ECO:0000256" key="7">
    <source>
        <dbReference type="ARBA" id="ARBA00023157"/>
    </source>
</evidence>
<evidence type="ECO:0000259" key="13">
    <source>
        <dbReference type="PROSITE" id="PS50262"/>
    </source>
</evidence>
<protein>
    <recommendedName>
        <fullName evidence="13">G-protein coupled receptors family 1 profile domain-containing protein</fullName>
    </recommendedName>
</protein>
<evidence type="ECO:0000256" key="5">
    <source>
        <dbReference type="ARBA" id="ARBA00023040"/>
    </source>
</evidence>
<keyword evidence="5 10" id="KW-0297">G-protein coupled receptor</keyword>
<dbReference type="Pfam" id="PF00001">
    <property type="entry name" value="7tm_1"/>
    <property type="match status" value="1"/>
</dbReference>
<dbReference type="CDD" id="cd00637">
    <property type="entry name" value="7tm_classA_rhodopsin-like"/>
    <property type="match status" value="1"/>
</dbReference>
<keyword evidence="6 12" id="KW-0472">Membrane</keyword>
<keyword evidence="15" id="KW-1185">Reference proteome</keyword>
<dbReference type="PANTHER" id="PTHR24248">
    <property type="entry name" value="ADRENERGIC RECEPTOR-RELATED G-PROTEIN COUPLED RECEPTOR"/>
    <property type="match status" value="1"/>
</dbReference>
<dbReference type="AlphaFoldDB" id="A0A7M7RDK3"/>
<keyword evidence="2" id="KW-1003">Cell membrane</keyword>
<dbReference type="PROSITE" id="PS50262">
    <property type="entry name" value="G_PROTEIN_RECEP_F1_2"/>
    <property type="match status" value="1"/>
</dbReference>
<dbReference type="Proteomes" id="UP000007110">
    <property type="component" value="Unassembled WGS sequence"/>
</dbReference>
<reference evidence="15" key="1">
    <citation type="submission" date="2015-02" db="EMBL/GenBank/DDBJ databases">
        <title>Genome sequencing for Strongylocentrotus purpuratus.</title>
        <authorList>
            <person name="Murali S."/>
            <person name="Liu Y."/>
            <person name="Vee V."/>
            <person name="English A."/>
            <person name="Wang M."/>
            <person name="Skinner E."/>
            <person name="Han Y."/>
            <person name="Muzny D.M."/>
            <person name="Worley K.C."/>
            <person name="Gibbs R.A."/>
        </authorList>
    </citation>
    <scope>NUCLEOTIDE SEQUENCE</scope>
</reference>